<feature type="non-terminal residue" evidence="9">
    <location>
        <position position="73"/>
    </location>
</feature>
<dbReference type="SUPFAM" id="SSF81321">
    <property type="entry name" value="Family A G protein-coupled receptor-like"/>
    <property type="match status" value="1"/>
</dbReference>
<protein>
    <recommendedName>
        <fullName evidence="11">G-protein coupled receptors family 1 profile domain-containing protein</fullName>
    </recommendedName>
</protein>
<feature type="transmembrane region" description="Helical" evidence="8">
    <location>
        <begin position="6"/>
        <end position="23"/>
    </location>
</feature>
<keyword evidence="6" id="KW-0675">Receptor</keyword>
<evidence type="ECO:0000256" key="1">
    <source>
        <dbReference type="ARBA" id="ARBA00004141"/>
    </source>
</evidence>
<dbReference type="AlphaFoldDB" id="A0A7R9M297"/>
<accession>A0A7R9M297</accession>
<dbReference type="GO" id="GO:0005886">
    <property type="term" value="C:plasma membrane"/>
    <property type="evidence" value="ECO:0007669"/>
    <property type="project" value="TreeGrafter"/>
</dbReference>
<evidence type="ECO:0000256" key="8">
    <source>
        <dbReference type="SAM" id="Phobius"/>
    </source>
</evidence>
<feature type="transmembrane region" description="Helical" evidence="8">
    <location>
        <begin position="35"/>
        <end position="58"/>
    </location>
</feature>
<proteinExistence type="predicted"/>
<evidence type="ECO:0000256" key="7">
    <source>
        <dbReference type="ARBA" id="ARBA00023224"/>
    </source>
</evidence>
<feature type="non-terminal residue" evidence="9">
    <location>
        <position position="1"/>
    </location>
</feature>
<keyword evidence="4" id="KW-0297">G-protein coupled receptor</keyword>
<comment type="subcellular location">
    <subcellularLocation>
        <location evidence="1">Membrane</location>
        <topology evidence="1">Multi-pass membrane protein</topology>
    </subcellularLocation>
</comment>
<dbReference type="Gene3D" id="1.20.1070.10">
    <property type="entry name" value="Rhodopsin 7-helix transmembrane proteins"/>
    <property type="match status" value="1"/>
</dbReference>
<evidence type="ECO:0000313" key="9">
    <source>
        <dbReference type="EMBL" id="CAD7651101.1"/>
    </source>
</evidence>
<dbReference type="InterPro" id="IPR000276">
    <property type="entry name" value="GPCR_Rhodpsn"/>
</dbReference>
<name>A0A7R9M297_9ACAR</name>
<dbReference type="EMBL" id="CAJPIZ010055454">
    <property type="protein sequence ID" value="CAG2123238.1"/>
    <property type="molecule type" value="Genomic_DNA"/>
</dbReference>
<dbReference type="Proteomes" id="UP000759131">
    <property type="component" value="Unassembled WGS sequence"/>
</dbReference>
<evidence type="ECO:0000256" key="6">
    <source>
        <dbReference type="ARBA" id="ARBA00023170"/>
    </source>
</evidence>
<evidence type="ECO:0000256" key="3">
    <source>
        <dbReference type="ARBA" id="ARBA00022989"/>
    </source>
</evidence>
<dbReference type="PANTHER" id="PTHR24243:SF233">
    <property type="entry name" value="THYROTROPIN-RELEASING HORMONE RECEPTOR"/>
    <property type="match status" value="1"/>
</dbReference>
<gene>
    <name evidence="9" type="ORF">OSB1V03_LOCUS23183</name>
</gene>
<keyword evidence="3 8" id="KW-1133">Transmembrane helix</keyword>
<keyword evidence="2 8" id="KW-0812">Transmembrane</keyword>
<sequence length="73" mass="7963">KAVPFVELVVAHGSILTILAISFERPLKAGYKCTIRRAMVIISILWSVAFVATIPVLFGTELSQARYNDGSLV</sequence>
<keyword evidence="10" id="KW-1185">Reference proteome</keyword>
<evidence type="ECO:0000256" key="4">
    <source>
        <dbReference type="ARBA" id="ARBA00023040"/>
    </source>
</evidence>
<evidence type="ECO:0000313" key="10">
    <source>
        <dbReference type="Proteomes" id="UP000759131"/>
    </source>
</evidence>
<dbReference type="Pfam" id="PF00001">
    <property type="entry name" value="7tm_1"/>
    <property type="match status" value="1"/>
</dbReference>
<keyword evidence="7" id="KW-0807">Transducer</keyword>
<dbReference type="GO" id="GO:0004930">
    <property type="term" value="F:G protein-coupled receptor activity"/>
    <property type="evidence" value="ECO:0007669"/>
    <property type="project" value="UniProtKB-KW"/>
</dbReference>
<dbReference type="PANTHER" id="PTHR24243">
    <property type="entry name" value="G-PROTEIN COUPLED RECEPTOR"/>
    <property type="match status" value="1"/>
</dbReference>
<organism evidence="9">
    <name type="scientific">Medioppia subpectinata</name>
    <dbReference type="NCBI Taxonomy" id="1979941"/>
    <lineage>
        <taxon>Eukaryota</taxon>
        <taxon>Metazoa</taxon>
        <taxon>Ecdysozoa</taxon>
        <taxon>Arthropoda</taxon>
        <taxon>Chelicerata</taxon>
        <taxon>Arachnida</taxon>
        <taxon>Acari</taxon>
        <taxon>Acariformes</taxon>
        <taxon>Sarcoptiformes</taxon>
        <taxon>Oribatida</taxon>
        <taxon>Brachypylina</taxon>
        <taxon>Oppioidea</taxon>
        <taxon>Oppiidae</taxon>
        <taxon>Medioppia</taxon>
    </lineage>
</organism>
<evidence type="ECO:0000256" key="2">
    <source>
        <dbReference type="ARBA" id="ARBA00022692"/>
    </source>
</evidence>
<keyword evidence="5 8" id="KW-0472">Membrane</keyword>
<dbReference type="EMBL" id="OC910029">
    <property type="protein sequence ID" value="CAD7651101.1"/>
    <property type="molecule type" value="Genomic_DNA"/>
</dbReference>
<reference evidence="9" key="1">
    <citation type="submission" date="2020-11" db="EMBL/GenBank/DDBJ databases">
        <authorList>
            <person name="Tran Van P."/>
        </authorList>
    </citation>
    <scope>NUCLEOTIDE SEQUENCE</scope>
</reference>
<evidence type="ECO:0008006" key="11">
    <source>
        <dbReference type="Google" id="ProtNLM"/>
    </source>
</evidence>
<evidence type="ECO:0000256" key="5">
    <source>
        <dbReference type="ARBA" id="ARBA00023136"/>
    </source>
</evidence>
<dbReference type="OrthoDB" id="10036964at2759"/>